<feature type="signal peptide" evidence="1">
    <location>
        <begin position="1"/>
        <end position="27"/>
    </location>
</feature>
<reference evidence="2 3" key="1">
    <citation type="submission" date="2020-08" db="EMBL/GenBank/DDBJ databases">
        <title>Genome sequence of Rhizobiales bacterium strain IZ6.</title>
        <authorList>
            <person name="Nakai R."/>
            <person name="Naganuma T."/>
        </authorList>
    </citation>
    <scope>NUCLEOTIDE SEQUENCE [LARGE SCALE GENOMIC DNA]</scope>
    <source>
        <strain evidence="2 3">IZ6</strain>
    </source>
</reference>
<evidence type="ECO:0008006" key="4">
    <source>
        <dbReference type="Google" id="ProtNLM"/>
    </source>
</evidence>
<feature type="chain" id="PRO_5027626742" description="Sulfur globule protein" evidence="1">
    <location>
        <begin position="28"/>
        <end position="90"/>
    </location>
</feature>
<organism evidence="2 3">
    <name type="scientific">Terrihabitans soli</name>
    <dbReference type="NCBI Taxonomy" id="708113"/>
    <lineage>
        <taxon>Bacteria</taxon>
        <taxon>Pseudomonadati</taxon>
        <taxon>Pseudomonadota</taxon>
        <taxon>Alphaproteobacteria</taxon>
        <taxon>Hyphomicrobiales</taxon>
        <taxon>Terrihabitans</taxon>
    </lineage>
</organism>
<sequence>MLRKTLIGAAAALTLGAAALIPSSASAHGGHGHGHGGVSVHFGGGGFGFGGYGPGYYNTYWGGPSCYKKSVKVFDPYLGGWVWTKKKICY</sequence>
<dbReference type="EMBL" id="AP023361">
    <property type="protein sequence ID" value="BCJ90949.1"/>
    <property type="molecule type" value="Genomic_DNA"/>
</dbReference>
<dbReference type="AlphaFoldDB" id="A0A6S6QPM6"/>
<evidence type="ECO:0000256" key="1">
    <source>
        <dbReference type="SAM" id="SignalP"/>
    </source>
</evidence>
<dbReference type="RefSeq" id="WP_222874634.1">
    <property type="nucleotide sequence ID" value="NZ_AP023361.1"/>
</dbReference>
<accession>A0A6S6QPM6</accession>
<evidence type="ECO:0000313" key="3">
    <source>
        <dbReference type="Proteomes" id="UP000515317"/>
    </source>
</evidence>
<dbReference type="KEGG" id="tso:IZ6_16840"/>
<keyword evidence="1" id="KW-0732">Signal</keyword>
<protein>
    <recommendedName>
        <fullName evidence="4">Sulfur globule protein</fullName>
    </recommendedName>
</protein>
<keyword evidence="3" id="KW-1185">Reference proteome</keyword>
<evidence type="ECO:0000313" key="2">
    <source>
        <dbReference type="EMBL" id="BCJ90949.1"/>
    </source>
</evidence>
<name>A0A6S6QPM6_9HYPH</name>
<dbReference type="Proteomes" id="UP000515317">
    <property type="component" value="Chromosome"/>
</dbReference>
<proteinExistence type="predicted"/>
<gene>
    <name evidence="2" type="ORF">IZ6_16840</name>
</gene>